<evidence type="ECO:0000259" key="7">
    <source>
        <dbReference type="PROSITE" id="PS50887"/>
    </source>
</evidence>
<keyword evidence="2" id="KW-1003">Cell membrane</keyword>
<dbReference type="InterPro" id="IPR029151">
    <property type="entry name" value="Sensor-like_sf"/>
</dbReference>
<evidence type="ECO:0000256" key="4">
    <source>
        <dbReference type="ARBA" id="ARBA00022989"/>
    </source>
</evidence>
<keyword evidence="9" id="KW-1185">Reference proteome</keyword>
<evidence type="ECO:0000256" key="1">
    <source>
        <dbReference type="ARBA" id="ARBA00004651"/>
    </source>
</evidence>
<feature type="transmembrane region" description="Helical" evidence="6">
    <location>
        <begin position="290"/>
        <end position="308"/>
    </location>
</feature>
<dbReference type="CDD" id="cd01949">
    <property type="entry name" value="GGDEF"/>
    <property type="match status" value="1"/>
</dbReference>
<evidence type="ECO:0000256" key="6">
    <source>
        <dbReference type="SAM" id="Phobius"/>
    </source>
</evidence>
<sequence length="537" mass="58458">MELSRRKGRGVRLSFIIFAVVFISVAATLALSTAVGYRIQSRALTRNTLDLNRITANELSRTTQTIILSMQDTLKSASESISGGPLPEPAVQREIDFLRASVPYFNSVVLVNAGGTVVSTSPEALNIKGQKLTSTQAKQALAGKKPMISAPYKAATGRMIVLASYPVYDENGVYAGFIGGSIYLQEKNVFQNILGKQEDNKNGSYYYVVDASGNLIYHPEAERIGENVSANPAVRSIMNGIGGQMAIRNTEGIRFLAGFSIVPAVGWGIVSQTPASSVDSDVGQTVTRMAAVSAPLAAVLLLLGLLVSRRLAAPINRLAQLAFRLNRGEAAVDMPEAPRYWNYEANELYQAVSGAFRALNQKAEDFSREAHTDQLTGLTNRRMMDLIVGRWIGQRLPFAVIMLDLDRFKSVNDTYGHLKGDEVLRFLARIMTEEKRDEDYCCRYGGEEFAVLLPYASAEQAFEVAERIRARTEGEISPVGKAMTLSLGVSSFPAGAEDAESLFRQADGALYQAKQTGRNRTVLYREAAAGSENGFGD</sequence>
<keyword evidence="3 6" id="KW-0812">Transmembrane</keyword>
<evidence type="ECO:0000313" key="8">
    <source>
        <dbReference type="EMBL" id="MBB6731286.1"/>
    </source>
</evidence>
<feature type="transmembrane region" description="Helical" evidence="6">
    <location>
        <begin position="15"/>
        <end position="37"/>
    </location>
</feature>
<dbReference type="SUPFAM" id="SSF55073">
    <property type="entry name" value="Nucleotide cyclase"/>
    <property type="match status" value="1"/>
</dbReference>
<dbReference type="CDD" id="cd18773">
    <property type="entry name" value="PDC1_HK_sensor"/>
    <property type="match status" value="1"/>
</dbReference>
<dbReference type="NCBIfam" id="TIGR00254">
    <property type="entry name" value="GGDEF"/>
    <property type="match status" value="1"/>
</dbReference>
<accession>A0A7X0VUU3</accession>
<dbReference type="GO" id="GO:0052621">
    <property type="term" value="F:diguanylate cyclase activity"/>
    <property type="evidence" value="ECO:0007669"/>
    <property type="project" value="TreeGrafter"/>
</dbReference>
<dbReference type="Pfam" id="PF02743">
    <property type="entry name" value="dCache_1"/>
    <property type="match status" value="1"/>
</dbReference>
<dbReference type="GO" id="GO:0043709">
    <property type="term" value="P:cell adhesion involved in single-species biofilm formation"/>
    <property type="evidence" value="ECO:0007669"/>
    <property type="project" value="TreeGrafter"/>
</dbReference>
<dbReference type="PANTHER" id="PTHR45138:SF9">
    <property type="entry name" value="DIGUANYLATE CYCLASE DGCM-RELATED"/>
    <property type="match status" value="1"/>
</dbReference>
<dbReference type="GO" id="GO:1902201">
    <property type="term" value="P:negative regulation of bacterial-type flagellum-dependent cell motility"/>
    <property type="evidence" value="ECO:0007669"/>
    <property type="project" value="TreeGrafter"/>
</dbReference>
<dbReference type="PROSITE" id="PS50887">
    <property type="entry name" value="GGDEF"/>
    <property type="match status" value="1"/>
</dbReference>
<dbReference type="FunFam" id="3.30.70.270:FF:000001">
    <property type="entry name" value="Diguanylate cyclase domain protein"/>
    <property type="match status" value="1"/>
</dbReference>
<comment type="subcellular location">
    <subcellularLocation>
        <location evidence="1">Cell membrane</location>
        <topology evidence="1">Multi-pass membrane protein</topology>
    </subcellularLocation>
</comment>
<evidence type="ECO:0000256" key="2">
    <source>
        <dbReference type="ARBA" id="ARBA00022475"/>
    </source>
</evidence>
<dbReference type="Pfam" id="PF00990">
    <property type="entry name" value="GGDEF"/>
    <property type="match status" value="1"/>
</dbReference>
<dbReference type="Gene3D" id="6.10.340.10">
    <property type="match status" value="1"/>
</dbReference>
<dbReference type="GO" id="GO:0005886">
    <property type="term" value="C:plasma membrane"/>
    <property type="evidence" value="ECO:0007669"/>
    <property type="project" value="UniProtKB-SubCell"/>
</dbReference>
<dbReference type="InterPro" id="IPR033479">
    <property type="entry name" value="dCache_1"/>
</dbReference>
<evidence type="ECO:0000313" key="9">
    <source>
        <dbReference type="Proteomes" id="UP000564644"/>
    </source>
</evidence>
<dbReference type="RefSeq" id="WP_185128953.1">
    <property type="nucleotide sequence ID" value="NZ_JACJVO010000010.1"/>
</dbReference>
<dbReference type="InterPro" id="IPR043128">
    <property type="entry name" value="Rev_trsase/Diguanyl_cyclase"/>
</dbReference>
<name>A0A7X0VUU3_9BACL</name>
<protein>
    <submittedName>
        <fullName evidence="8">GGDEF domain-containing protein</fullName>
    </submittedName>
</protein>
<proteinExistence type="predicted"/>
<evidence type="ECO:0000256" key="5">
    <source>
        <dbReference type="ARBA" id="ARBA00023136"/>
    </source>
</evidence>
<gene>
    <name evidence="8" type="ORF">H7C18_10240</name>
</gene>
<reference evidence="8 9" key="1">
    <citation type="submission" date="2020-08" db="EMBL/GenBank/DDBJ databases">
        <title>Cohnella phylogeny.</title>
        <authorList>
            <person name="Dunlap C."/>
        </authorList>
    </citation>
    <scope>NUCLEOTIDE SEQUENCE [LARGE SCALE GENOMIC DNA]</scope>
    <source>
        <strain evidence="8 9">CBP 2801</strain>
    </source>
</reference>
<dbReference type="AlphaFoldDB" id="A0A7X0VUU3"/>
<dbReference type="InterPro" id="IPR000160">
    <property type="entry name" value="GGDEF_dom"/>
</dbReference>
<dbReference type="EMBL" id="JACJVO010000010">
    <property type="protein sequence ID" value="MBB6731286.1"/>
    <property type="molecule type" value="Genomic_DNA"/>
</dbReference>
<organism evidence="8 9">
    <name type="scientific">Cohnella zeiphila</name>
    <dbReference type="NCBI Taxonomy" id="2761120"/>
    <lineage>
        <taxon>Bacteria</taxon>
        <taxon>Bacillati</taxon>
        <taxon>Bacillota</taxon>
        <taxon>Bacilli</taxon>
        <taxon>Bacillales</taxon>
        <taxon>Paenibacillaceae</taxon>
        <taxon>Cohnella</taxon>
    </lineage>
</organism>
<keyword evidence="4 6" id="KW-1133">Transmembrane helix</keyword>
<feature type="domain" description="GGDEF" evidence="7">
    <location>
        <begin position="396"/>
        <end position="526"/>
    </location>
</feature>
<dbReference type="Gene3D" id="3.30.450.20">
    <property type="entry name" value="PAS domain"/>
    <property type="match status" value="1"/>
</dbReference>
<dbReference type="CDD" id="cd12912">
    <property type="entry name" value="PDC2_MCP_like"/>
    <property type="match status" value="1"/>
</dbReference>
<evidence type="ECO:0000256" key="3">
    <source>
        <dbReference type="ARBA" id="ARBA00022692"/>
    </source>
</evidence>
<dbReference type="PANTHER" id="PTHR45138">
    <property type="entry name" value="REGULATORY COMPONENTS OF SENSORY TRANSDUCTION SYSTEM"/>
    <property type="match status" value="1"/>
</dbReference>
<dbReference type="Gene3D" id="3.30.70.270">
    <property type="match status" value="1"/>
</dbReference>
<feature type="transmembrane region" description="Helical" evidence="6">
    <location>
        <begin position="253"/>
        <end position="270"/>
    </location>
</feature>
<dbReference type="InterPro" id="IPR050469">
    <property type="entry name" value="Diguanylate_Cyclase"/>
</dbReference>
<dbReference type="SUPFAM" id="SSF103190">
    <property type="entry name" value="Sensory domain-like"/>
    <property type="match status" value="2"/>
</dbReference>
<comment type="caution">
    <text evidence="8">The sequence shown here is derived from an EMBL/GenBank/DDBJ whole genome shotgun (WGS) entry which is preliminary data.</text>
</comment>
<dbReference type="Proteomes" id="UP000564644">
    <property type="component" value="Unassembled WGS sequence"/>
</dbReference>
<dbReference type="InterPro" id="IPR029787">
    <property type="entry name" value="Nucleotide_cyclase"/>
</dbReference>
<dbReference type="SMART" id="SM00267">
    <property type="entry name" value="GGDEF"/>
    <property type="match status" value="1"/>
</dbReference>
<keyword evidence="5 6" id="KW-0472">Membrane</keyword>